<dbReference type="SMART" id="SM00728">
    <property type="entry name" value="ChW"/>
    <property type="match status" value="9"/>
</dbReference>
<evidence type="ECO:0008006" key="4">
    <source>
        <dbReference type="Google" id="ProtNLM"/>
    </source>
</evidence>
<organism evidence="2 3">
    <name type="scientific">Mediterraneibacter butyricigenes</name>
    <dbReference type="NCBI Taxonomy" id="2316025"/>
    <lineage>
        <taxon>Bacteria</taxon>
        <taxon>Bacillati</taxon>
        <taxon>Bacillota</taxon>
        <taxon>Clostridia</taxon>
        <taxon>Lachnospirales</taxon>
        <taxon>Lachnospiraceae</taxon>
        <taxon>Mediterraneibacter</taxon>
    </lineage>
</organism>
<evidence type="ECO:0000313" key="3">
    <source>
        <dbReference type="Proteomes" id="UP000265643"/>
    </source>
</evidence>
<comment type="caution">
    <text evidence="2">The sequence shown here is derived from an EMBL/GenBank/DDBJ whole genome shotgun (WGS) entry which is preliminary data.</text>
</comment>
<feature type="chain" id="PRO_5017470168" description="Clostridial hydrophobic W" evidence="1">
    <location>
        <begin position="25"/>
        <end position="955"/>
    </location>
</feature>
<protein>
    <recommendedName>
        <fullName evidence="4">Clostridial hydrophobic W</fullName>
    </recommendedName>
</protein>
<gene>
    <name evidence="2" type="ORF">KGMB01110_05340</name>
</gene>
<keyword evidence="1" id="KW-0732">Signal</keyword>
<proteinExistence type="predicted"/>
<dbReference type="Proteomes" id="UP000265643">
    <property type="component" value="Unassembled WGS sequence"/>
</dbReference>
<name>A0A391P5M9_9FIRM</name>
<feature type="signal peptide" evidence="1">
    <location>
        <begin position="1"/>
        <end position="24"/>
    </location>
</feature>
<evidence type="ECO:0000256" key="1">
    <source>
        <dbReference type="SAM" id="SignalP"/>
    </source>
</evidence>
<dbReference type="EMBL" id="BHGK01000001">
    <property type="protein sequence ID" value="GCA66098.1"/>
    <property type="molecule type" value="Genomic_DNA"/>
</dbReference>
<dbReference type="RefSeq" id="WP_119297482.1">
    <property type="nucleotide sequence ID" value="NZ_BHGK01000001.1"/>
</dbReference>
<evidence type="ECO:0000313" key="2">
    <source>
        <dbReference type="EMBL" id="GCA66098.1"/>
    </source>
</evidence>
<dbReference type="Pfam" id="PF07538">
    <property type="entry name" value="ChW"/>
    <property type="match status" value="9"/>
</dbReference>
<keyword evidence="3" id="KW-1185">Reference proteome</keyword>
<dbReference type="InterPro" id="IPR006637">
    <property type="entry name" value="ChW"/>
</dbReference>
<dbReference type="Gene3D" id="3.90.1720.10">
    <property type="entry name" value="endopeptidase domain like (from Nostoc punctiforme)"/>
    <property type="match status" value="1"/>
</dbReference>
<accession>A0A391P5M9</accession>
<dbReference type="AlphaFoldDB" id="A0A391P5M9"/>
<reference evidence="3" key="1">
    <citation type="submission" date="2018-09" db="EMBL/GenBank/DDBJ databases">
        <title>Draft Genome Sequence of Mediterraneibacter sp. KCTC 15684.</title>
        <authorList>
            <person name="Kim J.S."/>
            <person name="Han K.I."/>
            <person name="Suh M.K."/>
            <person name="Lee K.C."/>
            <person name="Eom M.K."/>
            <person name="Lee J.H."/>
            <person name="Park S.H."/>
            <person name="Kang S.W."/>
            <person name="Park J.E."/>
            <person name="Oh B.S."/>
            <person name="Yu S.Y."/>
            <person name="Choi S.H."/>
            <person name="Lee D.H."/>
            <person name="Yoon H."/>
            <person name="Kim B."/>
            <person name="Yang S.J."/>
            <person name="Lee J.S."/>
        </authorList>
    </citation>
    <scope>NUCLEOTIDE SEQUENCE [LARGE SCALE GENOMIC DNA]</scope>
    <source>
        <strain evidence="3">KCTC 15684</strain>
    </source>
</reference>
<sequence>MKRRVVGLLAALILASGLQMSAGAEDLTNDYILGNSSLNLLNGGVFSEEDLNIEDYTGGASYSSINVFTDHIYYVADDTKIVQVDRSSGESRVLYQVEAVISRMFVVNDKKAYFIQNGNAYCYDFEAEELMALQETGDVQSVIPTPYGEIYERGEAFHWDVYAGENQVLHDIYQCYTEDGNLIVTMDHKEYQVSLERLFAEDFSSADLSEYVYETTPESEISLHSEEDGICEECEKNAKNFTEADYEASLAAEPGEEATASDEVSAYAMSDLSKEQQNIVNRAEEQAKVTWTPLKNVSGWDGDYTFRAGKTYTGIPYGQPVYAKYVPYDASIAEFQNAVKDGNSKFYTDRSTFNASAPYYSSDCSGFVSWAWGLSSRHYTGSIASAGKRISGTDSEILYKLQVGDMLLKAGSHVVLVEDVVYKSGQLKSLTIIEQTPPIIKRTVYGQGGTKTLQQFLNYYHPASSYLAYRSNKVTDDNKNSSDAGNGPVVDTTPHVVYSTHVQTYGWQAESKDGETSGTIGESKRLEAIKISLKNYGNVSVTYRTHAQTYGWLNWVKDGSLSGTVNESKRLEAIEIKLEGTDASKYDIYYRAYAQTYGWLGWAKNGESAGTKGLSKRLEAIQIKVVPKGSAAPGSTDNRFVEQADGAPSVEYQTHVQTYGWQNVVKDGATAGTSGESKRLEGIKINVANNSKVSVKYRTHVQTYGWMDWVTAGHLSGTSGESKRLEAIQIELTGTDKDKYDIYYRVHAQTYGWLGWAKNGESAGTEGAYKRLEAIQIKIVEKGKAAPGSTSNHFVKLTSADLPQLELQFQTHVQTYGWTGLTTGTSGTSGTSGQSKRLEAIKIRLLKGDSSSGIEYRTHVQTYGWQSWAKNGALSGTSGESKRLEAIQIKLTGTAAQKYDIYYRVHSQTYGWLGWAKNGESAGTEGKSKRLEAIQIKLVNKGGVAPTSTTSSFVK</sequence>